<accession>A0ABN3QQJ5</accession>
<protein>
    <submittedName>
        <fullName evidence="2">Uncharacterized protein</fullName>
    </submittedName>
</protein>
<keyword evidence="3" id="KW-1185">Reference proteome</keyword>
<sequence>MGVVGLALSAGSLAAACIQVWLAKVPQRTIVATRPDGATIRITGREAREDDERLERFLTNGSLPANGDTADGAPSRDNPTTAG</sequence>
<comment type="caution">
    <text evidence="2">The sequence shown here is derived from an EMBL/GenBank/DDBJ whole genome shotgun (WGS) entry which is preliminary data.</text>
</comment>
<dbReference type="Proteomes" id="UP001500151">
    <property type="component" value="Unassembled WGS sequence"/>
</dbReference>
<evidence type="ECO:0000313" key="2">
    <source>
        <dbReference type="EMBL" id="GAA2631988.1"/>
    </source>
</evidence>
<proteinExistence type="predicted"/>
<dbReference type="EMBL" id="BAAASJ010000026">
    <property type="protein sequence ID" value="GAA2631988.1"/>
    <property type="molecule type" value="Genomic_DNA"/>
</dbReference>
<reference evidence="2 3" key="1">
    <citation type="journal article" date="2019" name="Int. J. Syst. Evol. Microbiol.">
        <title>The Global Catalogue of Microorganisms (GCM) 10K type strain sequencing project: providing services to taxonomists for standard genome sequencing and annotation.</title>
        <authorList>
            <consortium name="The Broad Institute Genomics Platform"/>
            <consortium name="The Broad Institute Genome Sequencing Center for Infectious Disease"/>
            <person name="Wu L."/>
            <person name="Ma J."/>
        </authorList>
    </citation>
    <scope>NUCLEOTIDE SEQUENCE [LARGE SCALE GENOMIC DNA]</scope>
    <source>
        <strain evidence="2 3">JCM 4524</strain>
    </source>
</reference>
<evidence type="ECO:0000313" key="3">
    <source>
        <dbReference type="Proteomes" id="UP001500151"/>
    </source>
</evidence>
<name>A0ABN3QQJ5_9ACTN</name>
<feature type="region of interest" description="Disordered" evidence="1">
    <location>
        <begin position="58"/>
        <end position="83"/>
    </location>
</feature>
<organism evidence="2 3">
    <name type="scientific">Streptomyces vastus</name>
    <dbReference type="NCBI Taxonomy" id="285451"/>
    <lineage>
        <taxon>Bacteria</taxon>
        <taxon>Bacillati</taxon>
        <taxon>Actinomycetota</taxon>
        <taxon>Actinomycetes</taxon>
        <taxon>Kitasatosporales</taxon>
        <taxon>Streptomycetaceae</taxon>
        <taxon>Streptomyces</taxon>
    </lineage>
</organism>
<evidence type="ECO:0000256" key="1">
    <source>
        <dbReference type="SAM" id="MobiDB-lite"/>
    </source>
</evidence>
<gene>
    <name evidence="2" type="ORF">GCM10010307_24900</name>
</gene>